<keyword evidence="1" id="KW-0812">Transmembrane</keyword>
<dbReference type="RefSeq" id="WP_338446911.1">
    <property type="nucleotide sequence ID" value="NZ_CP144918.1"/>
</dbReference>
<gene>
    <name evidence="2" type="ORF">V5F89_03715</name>
</gene>
<reference evidence="2 3" key="1">
    <citation type="submission" date="2024-02" db="EMBL/GenBank/DDBJ databases">
        <title>The whole genome sequence of five bacterial samples isolated from Abu Dhabi Sabkha-shore region.</title>
        <authorList>
            <person name="Sudalaimuthuasari N."/>
            <person name="Sarfraz B."/>
            <person name="Tuyisabe J.D."/>
            <person name="Mugisha Ntwali L.D.M."/>
            <person name="Ali A.I.A.A."/>
            <person name="Almansoori S.Z.A."/>
            <person name="Alajami H.S.A."/>
            <person name="Almeqbaali A.A.S."/>
            <person name="Kundu B."/>
            <person name="Saeed E.E."/>
            <person name="Sukumarinath V."/>
            <person name="Mishra A.K."/>
            <person name="Hazzouri K.M."/>
            <person name="Almaskari R."/>
            <person name="Sharma A.K."/>
            <person name="Amiri K.M.A."/>
        </authorList>
    </citation>
    <scope>NUCLEOTIDE SEQUENCE [LARGE SCALE GENOMIC DNA]</scope>
    <source>
        <strain evidence="3">kcgeb_sd</strain>
    </source>
</reference>
<name>A0ABZ2D4Q7_9SPHN</name>
<sequence length="41" mass="4101">MTHGAKLADRIESAASEVLRAALVSGCALALIAAGPASLFF</sequence>
<evidence type="ECO:0000313" key="2">
    <source>
        <dbReference type="EMBL" id="WWA48025.1"/>
    </source>
</evidence>
<keyword evidence="1" id="KW-0472">Membrane</keyword>
<protein>
    <submittedName>
        <fullName evidence="2">Uncharacterized protein</fullName>
    </submittedName>
</protein>
<dbReference type="EMBL" id="CP144918">
    <property type="protein sequence ID" value="WWA48025.1"/>
    <property type="molecule type" value="Genomic_DNA"/>
</dbReference>
<organism evidence="2 3">
    <name type="scientific">Pelagerythrobacter marensis</name>
    <dbReference type="NCBI Taxonomy" id="543877"/>
    <lineage>
        <taxon>Bacteria</taxon>
        <taxon>Pseudomonadati</taxon>
        <taxon>Pseudomonadota</taxon>
        <taxon>Alphaproteobacteria</taxon>
        <taxon>Sphingomonadales</taxon>
        <taxon>Erythrobacteraceae</taxon>
        <taxon>Pelagerythrobacter</taxon>
    </lineage>
</organism>
<evidence type="ECO:0000256" key="1">
    <source>
        <dbReference type="SAM" id="Phobius"/>
    </source>
</evidence>
<feature type="transmembrane region" description="Helical" evidence="1">
    <location>
        <begin position="21"/>
        <end position="40"/>
    </location>
</feature>
<accession>A0ABZ2D4Q7</accession>
<dbReference type="Proteomes" id="UP001335183">
    <property type="component" value="Chromosome"/>
</dbReference>
<proteinExistence type="predicted"/>
<keyword evidence="1" id="KW-1133">Transmembrane helix</keyword>
<evidence type="ECO:0000313" key="3">
    <source>
        <dbReference type="Proteomes" id="UP001335183"/>
    </source>
</evidence>
<keyword evidence="3" id="KW-1185">Reference proteome</keyword>